<accession>A0A1D3D9P5</accession>
<gene>
    <name evidence="2" type="ORF">cyc_00249</name>
</gene>
<proteinExistence type="predicted"/>
<dbReference type="InParanoid" id="A0A1D3D9P5"/>
<reference evidence="2 3" key="1">
    <citation type="journal article" date="2016" name="BMC Genomics">
        <title>Comparative genomics reveals Cyclospora cayetanensis possesses coccidia-like metabolism and invasion components but unique surface antigens.</title>
        <authorList>
            <person name="Liu S."/>
            <person name="Wang L."/>
            <person name="Zheng H."/>
            <person name="Xu Z."/>
            <person name="Roellig D.M."/>
            <person name="Li N."/>
            <person name="Frace M.A."/>
            <person name="Tang K."/>
            <person name="Arrowood M.J."/>
            <person name="Moss D.M."/>
            <person name="Zhang L."/>
            <person name="Feng Y."/>
            <person name="Xiao L."/>
        </authorList>
    </citation>
    <scope>NUCLEOTIDE SEQUENCE [LARGE SCALE GENOMIC DNA]</scope>
    <source>
        <strain evidence="2 3">CHN_HEN01</strain>
    </source>
</reference>
<comment type="caution">
    <text evidence="2">The sequence shown here is derived from an EMBL/GenBank/DDBJ whole genome shotgun (WGS) entry which is preliminary data.</text>
</comment>
<sequence>MPPWKASRSKARRETRSSSRHIEPHTTQALYYCPDQAAHPPTTERFLIDSSRHRNTYLMGCYEGPTGSRAFERRYATLCSGASSPQRRASETESLVVSGVLELAPLVP</sequence>
<evidence type="ECO:0000313" key="3">
    <source>
        <dbReference type="Proteomes" id="UP000095192"/>
    </source>
</evidence>
<dbReference type="Proteomes" id="UP000095192">
    <property type="component" value="Unassembled WGS sequence"/>
</dbReference>
<feature type="region of interest" description="Disordered" evidence="1">
    <location>
        <begin position="1"/>
        <end position="26"/>
    </location>
</feature>
<dbReference type="EMBL" id="JROU02000177">
    <property type="protein sequence ID" value="OEH80169.1"/>
    <property type="molecule type" value="Genomic_DNA"/>
</dbReference>
<evidence type="ECO:0000313" key="2">
    <source>
        <dbReference type="EMBL" id="OEH80169.1"/>
    </source>
</evidence>
<dbReference type="AlphaFoldDB" id="A0A1D3D9P5"/>
<keyword evidence="3" id="KW-1185">Reference proteome</keyword>
<dbReference type="VEuPathDB" id="ToxoDB:cyc_00249"/>
<feature type="compositionally biased region" description="Basic and acidic residues" evidence="1">
    <location>
        <begin position="12"/>
        <end position="24"/>
    </location>
</feature>
<protein>
    <submittedName>
        <fullName evidence="2">Uncharacterized protein</fullName>
    </submittedName>
</protein>
<organism evidence="2 3">
    <name type="scientific">Cyclospora cayetanensis</name>
    <dbReference type="NCBI Taxonomy" id="88456"/>
    <lineage>
        <taxon>Eukaryota</taxon>
        <taxon>Sar</taxon>
        <taxon>Alveolata</taxon>
        <taxon>Apicomplexa</taxon>
        <taxon>Conoidasida</taxon>
        <taxon>Coccidia</taxon>
        <taxon>Eucoccidiorida</taxon>
        <taxon>Eimeriorina</taxon>
        <taxon>Eimeriidae</taxon>
        <taxon>Cyclospora</taxon>
    </lineage>
</organism>
<name>A0A1D3D9P5_9EIME</name>
<evidence type="ECO:0000256" key="1">
    <source>
        <dbReference type="SAM" id="MobiDB-lite"/>
    </source>
</evidence>